<organism evidence="2 3">
    <name type="scientific">candidate division WOR_3 bacterium SM23_60</name>
    <dbReference type="NCBI Taxonomy" id="1703780"/>
    <lineage>
        <taxon>Bacteria</taxon>
        <taxon>Bacteria division WOR-3</taxon>
    </lineage>
</organism>
<sequence length="454" mass="49891">MIGKTEIKQITDRAMKYTKADQVMVSIFNQNQALTRFANNHIHQNVNESNSLFSVSVAFGKRIGHASTNSLDSHRIRETVTWADQIARFQKENENFHGFPEVKKTAYRPVATFNRTTARFSHAARARTVGEIVDCAKHHSLTAFGSVSNGVAEICIANSQGTRAYAVCDDVFCNIVMAGEDSTGYVQTGRRDVNDIDFGSLAELAAQKAIMSARPVRLPAGKYTAIFEPLAASEFFDYLGNYVFNGKTYEEGRSFVSGKLGKAIVDKRISIIDDPFAPNGFAFPFDFEGVPKKKLVLVDKGVAKHVVYDSLTAAGAGTKTTGHALGFPNPFGPVPVHLTVRKGSKTYKQLIRETKRGLLVTRFHYTNVIDPHQVTFTGMTRDGTFLIEDGTITKGVLNLRFTENIIGCLNRLADMSTQCDLVADEPGYGSRFASGTVCPAVKINDFNFTGTTEF</sequence>
<dbReference type="GO" id="GO:0008237">
    <property type="term" value="F:metallopeptidase activity"/>
    <property type="evidence" value="ECO:0007669"/>
    <property type="project" value="InterPro"/>
</dbReference>
<accession>A0A0S8G384</accession>
<name>A0A0S8G384_UNCW3</name>
<protein>
    <recommendedName>
        <fullName evidence="1">Metalloprotease TldD/E C-terminal domain-containing protein</fullName>
    </recommendedName>
</protein>
<dbReference type="PATRIC" id="fig|1703780.3.peg.2562"/>
<feature type="domain" description="Metalloprotease TldD/E C-terminal" evidence="1">
    <location>
        <begin position="221"/>
        <end position="450"/>
    </location>
</feature>
<dbReference type="InterPro" id="IPR036059">
    <property type="entry name" value="TldD/PmbA_sf"/>
</dbReference>
<dbReference type="SUPFAM" id="SSF111283">
    <property type="entry name" value="Putative modulator of DNA gyrase, PmbA/TldD"/>
    <property type="match status" value="1"/>
</dbReference>
<dbReference type="InterPro" id="IPR045569">
    <property type="entry name" value="Metalloprtase-TldD/E_C"/>
</dbReference>
<dbReference type="AlphaFoldDB" id="A0A0S8G384"/>
<dbReference type="InterPro" id="IPR035068">
    <property type="entry name" value="TldD/PmbA_N"/>
</dbReference>
<dbReference type="PANTHER" id="PTHR43666:SF1">
    <property type="entry name" value="CONSERVED PROTEIN"/>
    <property type="match status" value="1"/>
</dbReference>
<dbReference type="GO" id="GO:0006508">
    <property type="term" value="P:proteolysis"/>
    <property type="evidence" value="ECO:0007669"/>
    <property type="project" value="InterPro"/>
</dbReference>
<comment type="caution">
    <text evidence="2">The sequence shown here is derived from an EMBL/GenBank/DDBJ whole genome shotgun (WGS) entry which is preliminary data.</text>
</comment>
<evidence type="ECO:0000313" key="3">
    <source>
        <dbReference type="Proteomes" id="UP000051096"/>
    </source>
</evidence>
<evidence type="ECO:0000313" key="2">
    <source>
        <dbReference type="EMBL" id="KPK67296.1"/>
    </source>
</evidence>
<dbReference type="PANTHER" id="PTHR43666">
    <property type="entry name" value="TLDD PROTEIN"/>
    <property type="match status" value="1"/>
</dbReference>
<dbReference type="Pfam" id="PF19289">
    <property type="entry name" value="PmbA_TldD_3rd"/>
    <property type="match status" value="1"/>
</dbReference>
<gene>
    <name evidence="2" type="ORF">AMJ87_13575</name>
</gene>
<reference evidence="2 3" key="1">
    <citation type="journal article" date="2015" name="Microbiome">
        <title>Genomic resolution of linkages in carbon, nitrogen, and sulfur cycling among widespread estuary sediment bacteria.</title>
        <authorList>
            <person name="Baker B.J."/>
            <person name="Lazar C.S."/>
            <person name="Teske A.P."/>
            <person name="Dick G.J."/>
        </authorList>
    </citation>
    <scope>NUCLEOTIDE SEQUENCE [LARGE SCALE GENOMIC DNA]</scope>
    <source>
        <strain evidence="2">SM23_60</strain>
    </source>
</reference>
<dbReference type="Proteomes" id="UP000051096">
    <property type="component" value="Unassembled WGS sequence"/>
</dbReference>
<evidence type="ECO:0000259" key="1">
    <source>
        <dbReference type="Pfam" id="PF19289"/>
    </source>
</evidence>
<proteinExistence type="predicted"/>
<dbReference type="Gene3D" id="3.30.2290.10">
    <property type="entry name" value="PmbA/TldD superfamily"/>
    <property type="match status" value="1"/>
</dbReference>
<dbReference type="EMBL" id="LJUO01000229">
    <property type="protein sequence ID" value="KPK67296.1"/>
    <property type="molecule type" value="Genomic_DNA"/>
</dbReference>